<keyword evidence="4" id="KW-1185">Reference proteome</keyword>
<dbReference type="Pfam" id="PF08448">
    <property type="entry name" value="PAS_4"/>
    <property type="match status" value="1"/>
</dbReference>
<evidence type="ECO:0000259" key="1">
    <source>
        <dbReference type="PROSITE" id="PS50112"/>
    </source>
</evidence>
<sequence>MEKDSKKYESRDEAQELTSNCPLKNQQENFSVAFVLQIINGTDDPIFVKDRQHRWVLLNDAFCKLLGRSREELIGKSDYDFFAKAEADVFWEKDELVFVTGISNENEEVLTDERGLTRFISTKKFLFEDDAGNKFVVGSIRDITQYKQVEAELRQSKQLLQLVIDNIPQGIFWKDRNSVYLGCNQNFARDACVLDVRLSMKKTPSRTELM</sequence>
<dbReference type="PROSITE" id="PS50113">
    <property type="entry name" value="PAC"/>
    <property type="match status" value="1"/>
</dbReference>
<protein>
    <recommendedName>
        <fullName evidence="5">PAC domain-containing protein</fullName>
    </recommendedName>
</protein>
<organism evidence="3 4">
    <name type="scientific">Nostoc minutum NIES-26</name>
    <dbReference type="NCBI Taxonomy" id="1844469"/>
    <lineage>
        <taxon>Bacteria</taxon>
        <taxon>Bacillati</taxon>
        <taxon>Cyanobacteriota</taxon>
        <taxon>Cyanophyceae</taxon>
        <taxon>Nostocales</taxon>
        <taxon>Nostocaceae</taxon>
        <taxon>Nostoc</taxon>
    </lineage>
</organism>
<dbReference type="InterPro" id="IPR052155">
    <property type="entry name" value="Biofilm_reg_signaling"/>
</dbReference>
<dbReference type="PANTHER" id="PTHR44757">
    <property type="entry name" value="DIGUANYLATE CYCLASE DGCP"/>
    <property type="match status" value="1"/>
</dbReference>
<evidence type="ECO:0000313" key="3">
    <source>
        <dbReference type="EMBL" id="RCJ27999.1"/>
    </source>
</evidence>
<feature type="domain" description="PAS" evidence="1">
    <location>
        <begin position="31"/>
        <end position="82"/>
    </location>
</feature>
<dbReference type="EMBL" id="LXQD01000300">
    <property type="protein sequence ID" value="RCJ27999.1"/>
    <property type="molecule type" value="Genomic_DNA"/>
</dbReference>
<dbReference type="InterPro" id="IPR000700">
    <property type="entry name" value="PAS-assoc_C"/>
</dbReference>
<dbReference type="PANTHER" id="PTHR44757:SF2">
    <property type="entry name" value="BIOFILM ARCHITECTURE MAINTENANCE PROTEIN MBAA"/>
    <property type="match status" value="1"/>
</dbReference>
<dbReference type="Gene3D" id="3.30.450.20">
    <property type="entry name" value="PAS domain"/>
    <property type="match status" value="2"/>
</dbReference>
<reference evidence="3" key="1">
    <citation type="submission" date="2016-04" db="EMBL/GenBank/DDBJ databases">
        <authorList>
            <person name="Tabuchi Yagui T.R."/>
        </authorList>
    </citation>
    <scope>NUCLEOTIDE SEQUENCE [LARGE SCALE GENOMIC DNA]</scope>
    <source>
        <strain evidence="3">NIES-26</strain>
    </source>
</reference>
<evidence type="ECO:0000313" key="4">
    <source>
        <dbReference type="Proteomes" id="UP000252107"/>
    </source>
</evidence>
<proteinExistence type="predicted"/>
<dbReference type="InterPro" id="IPR013656">
    <property type="entry name" value="PAS_4"/>
</dbReference>
<dbReference type="PROSITE" id="PS50112">
    <property type="entry name" value="PAS"/>
    <property type="match status" value="1"/>
</dbReference>
<dbReference type="CDD" id="cd00130">
    <property type="entry name" value="PAS"/>
    <property type="match status" value="1"/>
</dbReference>
<gene>
    <name evidence="3" type="ORF">A6770_24215</name>
</gene>
<evidence type="ECO:0000259" key="2">
    <source>
        <dbReference type="PROSITE" id="PS50113"/>
    </source>
</evidence>
<dbReference type="SMART" id="SM00091">
    <property type="entry name" value="PAS"/>
    <property type="match status" value="1"/>
</dbReference>
<comment type="caution">
    <text evidence="3">The sequence shown here is derived from an EMBL/GenBank/DDBJ whole genome shotgun (WGS) entry which is preliminary data.</text>
</comment>
<evidence type="ECO:0008006" key="5">
    <source>
        <dbReference type="Google" id="ProtNLM"/>
    </source>
</evidence>
<dbReference type="InterPro" id="IPR035965">
    <property type="entry name" value="PAS-like_dom_sf"/>
</dbReference>
<dbReference type="InterPro" id="IPR000014">
    <property type="entry name" value="PAS"/>
</dbReference>
<dbReference type="NCBIfam" id="TIGR00229">
    <property type="entry name" value="sensory_box"/>
    <property type="match status" value="1"/>
</dbReference>
<accession>A0A367QVN2</accession>
<dbReference type="Proteomes" id="UP000252107">
    <property type="component" value="Unassembled WGS sequence"/>
</dbReference>
<dbReference type="AlphaFoldDB" id="A0A367QVN2"/>
<name>A0A367QVN2_9NOSO</name>
<feature type="domain" description="PAC" evidence="2">
    <location>
        <begin position="104"/>
        <end position="155"/>
    </location>
</feature>
<dbReference type="SUPFAM" id="SSF55785">
    <property type="entry name" value="PYP-like sensor domain (PAS domain)"/>
    <property type="match status" value="2"/>
</dbReference>